<dbReference type="EMBL" id="CP144102">
    <property type="protein sequence ID" value="WWC89082.1"/>
    <property type="molecule type" value="Genomic_DNA"/>
</dbReference>
<dbReference type="GeneID" id="91094670"/>
<dbReference type="RefSeq" id="XP_066075845.1">
    <property type="nucleotide sequence ID" value="XM_066219748.1"/>
</dbReference>
<sequence length="225" mass="26436">MIHPEKTRSNIERLEPKITTLELPNDHGEGRVYGDYIVTLHGPQFSDDEEEEDEDEDEDQDEDPVALVNESTICSIWYRGEIKRKLMVPFKHDSRFLVIDFEKDVLIVIEPVNDLRHILHSYRFLQDPNQLIEIAQSDEEATWNTQGPPTIQILEEDGKLMLSDRYGFILYDWKTGKEQKRFPPKGFQWQGYKRWVVSPDRMLVVLDYPLVTTDPQAEAEFRKNG</sequence>
<protein>
    <submittedName>
        <fullName evidence="2">Uncharacterized protein</fullName>
    </submittedName>
</protein>
<evidence type="ECO:0000313" key="2">
    <source>
        <dbReference type="EMBL" id="WWC89082.1"/>
    </source>
</evidence>
<evidence type="ECO:0000256" key="1">
    <source>
        <dbReference type="SAM" id="MobiDB-lite"/>
    </source>
</evidence>
<gene>
    <name evidence="2" type="ORF">L201_004000</name>
</gene>
<accession>A0AAX4JWT7</accession>
<dbReference type="Proteomes" id="UP001355207">
    <property type="component" value="Chromosome 5"/>
</dbReference>
<evidence type="ECO:0000313" key="3">
    <source>
        <dbReference type="Proteomes" id="UP001355207"/>
    </source>
</evidence>
<feature type="region of interest" description="Disordered" evidence="1">
    <location>
        <begin position="45"/>
        <end position="65"/>
    </location>
</feature>
<reference evidence="2 3" key="1">
    <citation type="submission" date="2024-01" db="EMBL/GenBank/DDBJ databases">
        <title>Comparative genomics of Cryptococcus and Kwoniella reveals pathogenesis evolution and contrasting modes of karyotype evolution via chromosome fusion or intercentromeric recombination.</title>
        <authorList>
            <person name="Coelho M.A."/>
            <person name="David-Palma M."/>
            <person name="Shea T."/>
            <person name="Bowers K."/>
            <person name="McGinley-Smith S."/>
            <person name="Mohammad A.W."/>
            <person name="Gnirke A."/>
            <person name="Yurkov A.M."/>
            <person name="Nowrousian M."/>
            <person name="Sun S."/>
            <person name="Cuomo C.A."/>
            <person name="Heitman J."/>
        </authorList>
    </citation>
    <scope>NUCLEOTIDE SEQUENCE [LARGE SCALE GENOMIC DNA]</scope>
    <source>
        <strain evidence="2 3">CBS 6074</strain>
    </source>
</reference>
<keyword evidence="3" id="KW-1185">Reference proteome</keyword>
<proteinExistence type="predicted"/>
<organism evidence="2 3">
    <name type="scientific">Kwoniella dendrophila CBS 6074</name>
    <dbReference type="NCBI Taxonomy" id="1295534"/>
    <lineage>
        <taxon>Eukaryota</taxon>
        <taxon>Fungi</taxon>
        <taxon>Dikarya</taxon>
        <taxon>Basidiomycota</taxon>
        <taxon>Agaricomycotina</taxon>
        <taxon>Tremellomycetes</taxon>
        <taxon>Tremellales</taxon>
        <taxon>Cryptococcaceae</taxon>
        <taxon>Kwoniella</taxon>
    </lineage>
</organism>
<feature type="compositionally biased region" description="Acidic residues" evidence="1">
    <location>
        <begin position="46"/>
        <end position="64"/>
    </location>
</feature>
<name>A0AAX4JWT7_9TREE</name>
<dbReference type="AlphaFoldDB" id="A0AAX4JWT7"/>